<organism evidence="1 2">
    <name type="scientific">Daphnia magna</name>
    <dbReference type="NCBI Taxonomy" id="35525"/>
    <lineage>
        <taxon>Eukaryota</taxon>
        <taxon>Metazoa</taxon>
        <taxon>Ecdysozoa</taxon>
        <taxon>Arthropoda</taxon>
        <taxon>Crustacea</taxon>
        <taxon>Branchiopoda</taxon>
        <taxon>Diplostraca</taxon>
        <taxon>Cladocera</taxon>
        <taxon>Anomopoda</taxon>
        <taxon>Daphniidae</taxon>
        <taxon>Daphnia</taxon>
    </lineage>
</organism>
<comment type="caution">
    <text evidence="1">The sequence shown here is derived from an EMBL/GenBank/DDBJ whole genome shotgun (WGS) entry which is preliminary data.</text>
</comment>
<evidence type="ECO:0000313" key="2">
    <source>
        <dbReference type="Proteomes" id="UP001234178"/>
    </source>
</evidence>
<proteinExistence type="predicted"/>
<dbReference type="Proteomes" id="UP001234178">
    <property type="component" value="Unassembled WGS sequence"/>
</dbReference>
<gene>
    <name evidence="1" type="ORF">OUZ56_012450</name>
</gene>
<dbReference type="EMBL" id="JAOYFB010000002">
    <property type="protein sequence ID" value="KAK4007290.1"/>
    <property type="molecule type" value="Genomic_DNA"/>
</dbReference>
<sequence length="68" mass="7843">MIIPISEDFFIKEVLTHQRYPAMAAVCNGRKLTGETAKAVKRAQSYFCFQECIISTSRVYVSESQRFF</sequence>
<reference evidence="1 2" key="1">
    <citation type="journal article" date="2023" name="Nucleic Acids Res.">
        <title>The hologenome of Daphnia magna reveals possible DNA methylation and microbiome-mediated evolution of the host genome.</title>
        <authorList>
            <person name="Chaturvedi A."/>
            <person name="Li X."/>
            <person name="Dhandapani V."/>
            <person name="Marshall H."/>
            <person name="Kissane S."/>
            <person name="Cuenca-Cambronero M."/>
            <person name="Asole G."/>
            <person name="Calvet F."/>
            <person name="Ruiz-Romero M."/>
            <person name="Marangio P."/>
            <person name="Guigo R."/>
            <person name="Rago D."/>
            <person name="Mirbahai L."/>
            <person name="Eastwood N."/>
            <person name="Colbourne J.K."/>
            <person name="Zhou J."/>
            <person name="Mallon E."/>
            <person name="Orsini L."/>
        </authorList>
    </citation>
    <scope>NUCLEOTIDE SEQUENCE [LARGE SCALE GENOMIC DNA]</scope>
    <source>
        <strain evidence="1">LRV0_1</strain>
    </source>
</reference>
<protein>
    <submittedName>
        <fullName evidence="1">Uncharacterized protein</fullName>
    </submittedName>
</protein>
<accession>A0ABQ9Z319</accession>
<evidence type="ECO:0000313" key="1">
    <source>
        <dbReference type="EMBL" id="KAK4007290.1"/>
    </source>
</evidence>
<name>A0ABQ9Z319_9CRUS</name>
<keyword evidence="2" id="KW-1185">Reference proteome</keyword>